<gene>
    <name evidence="2" type="ORF">C8N40_11397</name>
</gene>
<sequence>MKRYFLRQIEIEGFRGINNENHPLKLKIAHDKVCSVFAPNASGKSSIFDALCFSFKSEISRFKNIQNKENPGEYYINHFHSTGRSTISINLQADDGSETVDILIQKERSGERIVTSPNHPDPEELLKSLNHDGLMIDYDLFRSFIDNRPLERGRSFSMLIGLSKISALKQRLDTLSNTKNINTDHNYDTLKTKHQAKQDEYRKTRNTIIETLGRLELAHLDLNDIPKLEYQAISVLKNISIFKDILTEKEFKHIDFESLINVLKKTEGSKLQTEFIKKDNLKREIERVLPDSIDIETEQLNELANLVESKQKLLKSTLGKEYHTLYKAAKKIFEDLSYPKATCPLCESADLNFEGVPLYDFVVAKLDSFERIEQADKDIKRLWNSFTGRGRHLRIQSLLTAHAISTIAEGDLMISSEKLDQESFMSLTQKLQATDKLILEQQKQLNIDIKEISDKLPPSITDTVQKITDVRKLAEDIAHLAKVRDEGIELKNQCEHIERWKEFINNISFQITQAETALSQVICSEIEEDTRNFFQRIINSNRVVPSLKRATNKQDLDLVLDSFFSTTNLYASPLLSESYRNAFAVSVYLAALIRSKPKARFLILDDVTSSFDAGNQLSLIELLFSVISTANNPNGLQIIVLSHDGLLKKYFNTQASGLSDKWQHYELGGVAPEGRVTANLIGNDNLRSRIVESLQAGESNLGALLMRQYLELKIMEVIKKLDIPVPLDIALREDSRMISDCLKAINSHIQLTHQANICVLDQQQLDALQNTVIPSILSNYLSHLETNSILSINNQTLLGLVARIDEFSEAFKYTDDRGERKYYRSLTRIR</sequence>
<dbReference type="InterPro" id="IPR003395">
    <property type="entry name" value="RecF/RecN/SMC_N"/>
</dbReference>
<dbReference type="SUPFAM" id="SSF52540">
    <property type="entry name" value="P-loop containing nucleoside triphosphate hydrolases"/>
    <property type="match status" value="1"/>
</dbReference>
<comment type="caution">
    <text evidence="2">The sequence shown here is derived from an EMBL/GenBank/DDBJ whole genome shotgun (WGS) entry which is preliminary data.</text>
</comment>
<dbReference type="Gene3D" id="3.40.50.300">
    <property type="entry name" value="P-loop containing nucleotide triphosphate hydrolases"/>
    <property type="match status" value="2"/>
</dbReference>
<dbReference type="InterPro" id="IPR027417">
    <property type="entry name" value="P-loop_NTPase"/>
</dbReference>
<protein>
    <submittedName>
        <fullName evidence="2">RecF/RecN/SMC family protein</fullName>
    </submittedName>
</protein>
<dbReference type="EMBL" id="QBKI01000013">
    <property type="protein sequence ID" value="PTX13175.1"/>
    <property type="molecule type" value="Genomic_DNA"/>
</dbReference>
<keyword evidence="3" id="KW-1185">Reference proteome</keyword>
<name>A0A2T5Y9Y6_9BACT</name>
<organism evidence="2 3">
    <name type="scientific">Pontibacter mucosus</name>
    <dbReference type="NCBI Taxonomy" id="1649266"/>
    <lineage>
        <taxon>Bacteria</taxon>
        <taxon>Pseudomonadati</taxon>
        <taxon>Bacteroidota</taxon>
        <taxon>Cytophagia</taxon>
        <taxon>Cytophagales</taxon>
        <taxon>Hymenobacteraceae</taxon>
        <taxon>Pontibacter</taxon>
    </lineage>
</organism>
<feature type="domain" description="RecF/RecN/SMC N-terminal" evidence="1">
    <location>
        <begin position="5"/>
        <end position="644"/>
    </location>
</feature>
<dbReference type="AlphaFoldDB" id="A0A2T5Y9Y6"/>
<accession>A0A2T5Y9Y6</accession>
<evidence type="ECO:0000259" key="1">
    <source>
        <dbReference type="Pfam" id="PF02463"/>
    </source>
</evidence>
<dbReference type="PANTHER" id="PTHR32114:SF2">
    <property type="entry name" value="ABC TRANSPORTER ABCH.3"/>
    <property type="match status" value="1"/>
</dbReference>
<evidence type="ECO:0000313" key="2">
    <source>
        <dbReference type="EMBL" id="PTX13175.1"/>
    </source>
</evidence>
<evidence type="ECO:0000313" key="3">
    <source>
        <dbReference type="Proteomes" id="UP000244225"/>
    </source>
</evidence>
<dbReference type="Proteomes" id="UP000244225">
    <property type="component" value="Unassembled WGS sequence"/>
</dbReference>
<dbReference type="PANTHER" id="PTHR32114">
    <property type="entry name" value="ABC TRANSPORTER ABCH.3"/>
    <property type="match status" value="1"/>
</dbReference>
<proteinExistence type="predicted"/>
<reference evidence="2 3" key="1">
    <citation type="submission" date="2018-04" db="EMBL/GenBank/DDBJ databases">
        <title>Genomic Encyclopedia of Archaeal and Bacterial Type Strains, Phase II (KMG-II): from individual species to whole genera.</title>
        <authorList>
            <person name="Goeker M."/>
        </authorList>
    </citation>
    <scope>NUCLEOTIDE SEQUENCE [LARGE SCALE GENOMIC DNA]</scope>
    <source>
        <strain evidence="2 3">DSM 100162</strain>
    </source>
</reference>
<dbReference type="Pfam" id="PF02463">
    <property type="entry name" value="SMC_N"/>
    <property type="match status" value="1"/>
</dbReference>
<dbReference type="OrthoDB" id="1023918at2"/>
<dbReference type="RefSeq" id="WP_108213696.1">
    <property type="nucleotide sequence ID" value="NZ_QBKI01000013.1"/>
</dbReference>